<dbReference type="InterPro" id="IPR013078">
    <property type="entry name" value="His_Pase_superF_clade-1"/>
</dbReference>
<organism evidence="1 2">
    <name type="scientific">Rhizobium helianthi</name>
    <dbReference type="NCBI Taxonomy" id="1132695"/>
    <lineage>
        <taxon>Bacteria</taxon>
        <taxon>Pseudomonadati</taxon>
        <taxon>Pseudomonadota</taxon>
        <taxon>Alphaproteobacteria</taxon>
        <taxon>Hyphomicrobiales</taxon>
        <taxon>Rhizobiaceae</taxon>
        <taxon>Rhizobium/Agrobacterium group</taxon>
        <taxon>Rhizobium</taxon>
    </lineage>
</organism>
<protein>
    <submittedName>
        <fullName evidence="1">SixA phosphatase family protein</fullName>
    </submittedName>
</protein>
<dbReference type="RefSeq" id="WP_377395413.1">
    <property type="nucleotide sequence ID" value="NZ_JBHUEQ010000003.1"/>
</dbReference>
<evidence type="ECO:0000313" key="2">
    <source>
        <dbReference type="Proteomes" id="UP001597322"/>
    </source>
</evidence>
<dbReference type="InterPro" id="IPR029033">
    <property type="entry name" value="His_PPase_superfam"/>
</dbReference>
<dbReference type="EMBL" id="JBHUEQ010000003">
    <property type="protein sequence ID" value="MFD1744084.1"/>
    <property type="molecule type" value="Genomic_DNA"/>
</dbReference>
<dbReference type="CDD" id="cd07067">
    <property type="entry name" value="HP_PGM_like"/>
    <property type="match status" value="1"/>
</dbReference>
<keyword evidence="2" id="KW-1185">Reference proteome</keyword>
<reference evidence="2" key="1">
    <citation type="journal article" date="2019" name="Int. J. Syst. Evol. Microbiol.">
        <title>The Global Catalogue of Microorganisms (GCM) 10K type strain sequencing project: providing services to taxonomists for standard genome sequencing and annotation.</title>
        <authorList>
            <consortium name="The Broad Institute Genomics Platform"/>
            <consortium name="The Broad Institute Genome Sequencing Center for Infectious Disease"/>
            <person name="Wu L."/>
            <person name="Ma J."/>
        </authorList>
    </citation>
    <scope>NUCLEOTIDE SEQUENCE [LARGE SCALE GENOMIC DNA]</scope>
    <source>
        <strain evidence="2">CG52</strain>
    </source>
</reference>
<accession>A0ABW4LYU9</accession>
<dbReference type="SUPFAM" id="SSF53254">
    <property type="entry name" value="Phosphoglycerate mutase-like"/>
    <property type="match status" value="1"/>
</dbReference>
<dbReference type="PANTHER" id="PTHR47623:SF1">
    <property type="entry name" value="OS09G0287300 PROTEIN"/>
    <property type="match status" value="1"/>
</dbReference>
<dbReference type="Proteomes" id="UP001597322">
    <property type="component" value="Unassembled WGS sequence"/>
</dbReference>
<name>A0ABW4LYU9_9HYPH</name>
<comment type="caution">
    <text evidence="1">The sequence shown here is derived from an EMBL/GenBank/DDBJ whole genome shotgun (WGS) entry which is preliminary data.</text>
</comment>
<dbReference type="Pfam" id="PF00300">
    <property type="entry name" value="His_Phos_1"/>
    <property type="match status" value="1"/>
</dbReference>
<dbReference type="PANTHER" id="PTHR47623">
    <property type="entry name" value="OS09G0287300 PROTEIN"/>
    <property type="match status" value="1"/>
</dbReference>
<gene>
    <name evidence="1" type="ORF">ACFSE1_01295</name>
</gene>
<dbReference type="SMART" id="SM00855">
    <property type="entry name" value="PGAM"/>
    <property type="match status" value="1"/>
</dbReference>
<dbReference type="Gene3D" id="3.40.50.1240">
    <property type="entry name" value="Phosphoglycerate mutase-like"/>
    <property type="match status" value="1"/>
</dbReference>
<proteinExistence type="predicted"/>
<sequence length="169" mass="18425">MQNSQPPAANRLCLMRHAHSGWPRPGERDFDRTLDDKGFAEAELVSQLAADRNYVPELILSSTAVRCRQTTEALQRAFGVETEIRFVDDLYNAPMENYLSLMGAQQNGSILLVGHNPAMEALLEALLGPDRTSAVIPTGYPTAGLAVLDKGGTIMGLAGNWLLTDFLQP</sequence>
<evidence type="ECO:0000313" key="1">
    <source>
        <dbReference type="EMBL" id="MFD1744084.1"/>
    </source>
</evidence>